<sequence length="66" mass="7674">MALSKCYDVAEVKNSGDDEDERRVREAAMRRRLDINKHPVDVGELHSNIEIEDVIVTMLKILYYPL</sequence>
<evidence type="ECO:0000313" key="1">
    <source>
        <dbReference type="EMBL" id="GAA0159417.1"/>
    </source>
</evidence>
<dbReference type="Proteomes" id="UP001454036">
    <property type="component" value="Unassembled WGS sequence"/>
</dbReference>
<dbReference type="EMBL" id="BAABME010003594">
    <property type="protein sequence ID" value="GAA0159417.1"/>
    <property type="molecule type" value="Genomic_DNA"/>
</dbReference>
<keyword evidence="2" id="KW-1185">Reference proteome</keyword>
<accession>A0AAV3QB33</accession>
<proteinExistence type="predicted"/>
<gene>
    <name evidence="1" type="ORF">LIER_16194</name>
</gene>
<reference evidence="1 2" key="1">
    <citation type="submission" date="2024-01" db="EMBL/GenBank/DDBJ databases">
        <title>The complete chloroplast genome sequence of Lithospermum erythrorhizon: insights into the phylogenetic relationship among Boraginaceae species and the maternal lineages of purple gromwells.</title>
        <authorList>
            <person name="Okada T."/>
            <person name="Watanabe K."/>
        </authorList>
    </citation>
    <scope>NUCLEOTIDE SEQUENCE [LARGE SCALE GENOMIC DNA]</scope>
</reference>
<organism evidence="1 2">
    <name type="scientific">Lithospermum erythrorhizon</name>
    <name type="common">Purple gromwell</name>
    <name type="synonym">Lithospermum officinale var. erythrorhizon</name>
    <dbReference type="NCBI Taxonomy" id="34254"/>
    <lineage>
        <taxon>Eukaryota</taxon>
        <taxon>Viridiplantae</taxon>
        <taxon>Streptophyta</taxon>
        <taxon>Embryophyta</taxon>
        <taxon>Tracheophyta</taxon>
        <taxon>Spermatophyta</taxon>
        <taxon>Magnoliopsida</taxon>
        <taxon>eudicotyledons</taxon>
        <taxon>Gunneridae</taxon>
        <taxon>Pentapetalae</taxon>
        <taxon>asterids</taxon>
        <taxon>lamiids</taxon>
        <taxon>Boraginales</taxon>
        <taxon>Boraginaceae</taxon>
        <taxon>Boraginoideae</taxon>
        <taxon>Lithospermeae</taxon>
        <taxon>Lithospermum</taxon>
    </lineage>
</organism>
<name>A0AAV3QB33_LITER</name>
<comment type="caution">
    <text evidence="1">The sequence shown here is derived from an EMBL/GenBank/DDBJ whole genome shotgun (WGS) entry which is preliminary data.</text>
</comment>
<protein>
    <submittedName>
        <fullName evidence="1">Uncharacterized protein</fullName>
    </submittedName>
</protein>
<evidence type="ECO:0000313" key="2">
    <source>
        <dbReference type="Proteomes" id="UP001454036"/>
    </source>
</evidence>
<dbReference type="AlphaFoldDB" id="A0AAV3QB33"/>